<dbReference type="Proteomes" id="UP001151582">
    <property type="component" value="Unassembled WGS sequence"/>
</dbReference>
<evidence type="ECO:0000256" key="4">
    <source>
        <dbReference type="ARBA" id="ARBA00063730"/>
    </source>
</evidence>
<evidence type="ECO:0000313" key="5">
    <source>
        <dbReference type="EMBL" id="KAJ1982171.1"/>
    </source>
</evidence>
<dbReference type="GO" id="GO:0006400">
    <property type="term" value="P:tRNA modification"/>
    <property type="evidence" value="ECO:0007669"/>
    <property type="project" value="UniProtKB-ARBA"/>
</dbReference>
<evidence type="ECO:0000256" key="2">
    <source>
        <dbReference type="ARBA" id="ARBA00022840"/>
    </source>
</evidence>
<dbReference type="OrthoDB" id="9972657at2759"/>
<dbReference type="Gene3D" id="3.40.50.300">
    <property type="entry name" value="P-loop containing nucleotide triphosphate hydrolases"/>
    <property type="match status" value="1"/>
</dbReference>
<evidence type="ECO:0000313" key="6">
    <source>
        <dbReference type="Proteomes" id="UP001151582"/>
    </source>
</evidence>
<dbReference type="InterPro" id="IPR027417">
    <property type="entry name" value="P-loop_NTPase"/>
</dbReference>
<name>A0A9W8B4W0_9FUNG</name>
<dbReference type="FunFam" id="3.40.50.300:FF:000827">
    <property type="entry name" value="KTI12 chromatin-associated homolog"/>
    <property type="match status" value="1"/>
</dbReference>
<proteinExistence type="inferred from homology"/>
<dbReference type="Pfam" id="PF08433">
    <property type="entry name" value="KTI12"/>
    <property type="match status" value="1"/>
</dbReference>
<dbReference type="GO" id="GO:0005524">
    <property type="term" value="F:ATP binding"/>
    <property type="evidence" value="ECO:0007669"/>
    <property type="project" value="UniProtKB-KW"/>
</dbReference>
<gene>
    <name evidence="5" type="primary">KTI12</name>
    <name evidence="5" type="ORF">H4R34_001806</name>
</gene>
<evidence type="ECO:0000256" key="3">
    <source>
        <dbReference type="ARBA" id="ARBA00025768"/>
    </source>
</evidence>
<keyword evidence="6" id="KW-1185">Reference proteome</keyword>
<sequence length="282" mass="31238">MPLLILAGIPCAGKTQRAKQLQMYFDERIAQTSATRKVHWLSDESLGIAKSAYDAAREEKKARGQLLSAVERALSRDDIVIADGLNYIKGFRYQLYCVARAIGTPHCVVHVATPPATARAWNCEAKPQSERYELAMFDNLVSRFEEPDGRNRWDAPLFTVLSTDAAPPLDAIWDALIHRKAAPPNLSTAVKPVTDTNYVHEIDQITQSIVQAVLLASGDGGSAQGVVVPHTAVTVDLPPRTVSLAELRRIRRQFININRMHLLLGADRIAELFVEYLNTNLC</sequence>
<dbReference type="AlphaFoldDB" id="A0A9W8B4W0"/>
<comment type="subunit">
    <text evidence="4">Interacts with the elongator complex.</text>
</comment>
<dbReference type="PANTHER" id="PTHR12435">
    <property type="match status" value="1"/>
</dbReference>
<comment type="similarity">
    <text evidence="3">Belongs to the KTI12 family.</text>
</comment>
<dbReference type="EMBL" id="JANBQB010000099">
    <property type="protein sequence ID" value="KAJ1982171.1"/>
    <property type="molecule type" value="Genomic_DNA"/>
</dbReference>
<dbReference type="GO" id="GO:0006357">
    <property type="term" value="P:regulation of transcription by RNA polymerase II"/>
    <property type="evidence" value="ECO:0007669"/>
    <property type="project" value="UniProtKB-ARBA"/>
</dbReference>
<reference evidence="5" key="1">
    <citation type="submission" date="2022-07" db="EMBL/GenBank/DDBJ databases">
        <title>Phylogenomic reconstructions and comparative analyses of Kickxellomycotina fungi.</title>
        <authorList>
            <person name="Reynolds N.K."/>
            <person name="Stajich J.E."/>
            <person name="Barry K."/>
            <person name="Grigoriev I.V."/>
            <person name="Crous P."/>
            <person name="Smith M.E."/>
        </authorList>
    </citation>
    <scope>NUCLEOTIDE SEQUENCE</scope>
    <source>
        <strain evidence="5">RSA 567</strain>
    </source>
</reference>
<protein>
    <submittedName>
        <fullName evidence="5">Kti12, chromatin associated</fullName>
    </submittedName>
</protein>
<keyword evidence="2" id="KW-0067">ATP-binding</keyword>
<comment type="caution">
    <text evidence="5">The sequence shown here is derived from an EMBL/GenBank/DDBJ whole genome shotgun (WGS) entry which is preliminary data.</text>
</comment>
<dbReference type="InterPro" id="IPR013641">
    <property type="entry name" value="KTI12/PSTK"/>
</dbReference>
<evidence type="ECO:0000256" key="1">
    <source>
        <dbReference type="ARBA" id="ARBA00022741"/>
    </source>
</evidence>
<keyword evidence="1" id="KW-0547">Nucleotide-binding</keyword>
<organism evidence="5 6">
    <name type="scientific">Dimargaris verticillata</name>
    <dbReference type="NCBI Taxonomy" id="2761393"/>
    <lineage>
        <taxon>Eukaryota</taxon>
        <taxon>Fungi</taxon>
        <taxon>Fungi incertae sedis</taxon>
        <taxon>Zoopagomycota</taxon>
        <taxon>Kickxellomycotina</taxon>
        <taxon>Dimargaritomycetes</taxon>
        <taxon>Dimargaritales</taxon>
        <taxon>Dimargaritaceae</taxon>
        <taxon>Dimargaris</taxon>
    </lineage>
</organism>
<accession>A0A9W8B4W0</accession>
<dbReference type="SUPFAM" id="SSF52540">
    <property type="entry name" value="P-loop containing nucleoside triphosphate hydrolases"/>
    <property type="match status" value="1"/>
</dbReference>